<keyword evidence="2" id="KW-0560">Oxidoreductase</keyword>
<dbReference type="PANTHER" id="PTHR22604:SF105">
    <property type="entry name" value="TRANS-1,2-DIHYDROBENZENE-1,2-DIOL DEHYDROGENASE"/>
    <property type="match status" value="1"/>
</dbReference>
<evidence type="ECO:0000259" key="6">
    <source>
        <dbReference type="Pfam" id="PF01408"/>
    </source>
</evidence>
<evidence type="ECO:0000256" key="4">
    <source>
        <dbReference type="ARBA" id="ARBA00042988"/>
    </source>
</evidence>
<accession>A0A4Y9YV99</accession>
<dbReference type="PANTHER" id="PTHR22604">
    <property type="entry name" value="OXIDOREDUCTASES"/>
    <property type="match status" value="1"/>
</dbReference>
<dbReference type="InterPro" id="IPR050984">
    <property type="entry name" value="Gfo/Idh/MocA_domain"/>
</dbReference>
<feature type="domain" description="Gfo/Idh/MocA-like oxidoreductase N-terminal" evidence="6">
    <location>
        <begin position="10"/>
        <end position="142"/>
    </location>
</feature>
<dbReference type="Proteomes" id="UP000298390">
    <property type="component" value="Unassembled WGS sequence"/>
</dbReference>
<sequence length="395" mass="44014">MALTQPFVLRWGVISTGRIAMEFVKDCLVDPTTRGTTDVLHKVVAVGSRHGAVQKAADFIAAYAKGEPIRAYGTYEEVFTDPDVDAIYIGAHARRCTCIYQSNALAALLAGKHVLCEKATTSNAAELRHLISVAKERSLFFMEAMWTRFQPLTLEVKRIAEEGTLGDPVLLHADLSHDFDILNIPKTHRMLDPHLGGGALLDLYVRDIVFRLRHGFTHKASIRGPYPMIWTVLALYEHPSNQKALPTSVSASMVKTPLTGVDMSTSWVVNFTETLRAQAILTCSMTLPTAQFGVTIRYRNGNIIIGTPIFKPSHFTVQYFDKPGSGIVIREEKRVFHYAGGGWHFEADEVARCIRDGKIESDLWGHDKSLLLMDTFDEVRRQGGYKLPEGVEKVL</sequence>
<reference evidence="7 8" key="1">
    <citation type="submission" date="2019-01" db="EMBL/GenBank/DDBJ databases">
        <title>Genome sequencing of the rare red list fungi Fomitopsis rosea.</title>
        <authorList>
            <person name="Buettner E."/>
            <person name="Kellner H."/>
        </authorList>
    </citation>
    <scope>NUCLEOTIDE SEQUENCE [LARGE SCALE GENOMIC DNA]</scope>
    <source>
        <strain evidence="7 8">DSM 105464</strain>
    </source>
</reference>
<evidence type="ECO:0000256" key="1">
    <source>
        <dbReference type="ARBA" id="ARBA00010928"/>
    </source>
</evidence>
<dbReference type="InterPro" id="IPR036291">
    <property type="entry name" value="NAD(P)-bd_dom_sf"/>
</dbReference>
<evidence type="ECO:0000256" key="5">
    <source>
        <dbReference type="ARBA" id="ARBA00049233"/>
    </source>
</evidence>
<comment type="caution">
    <text evidence="7">The sequence shown here is derived from an EMBL/GenBank/DDBJ whole genome shotgun (WGS) entry which is preliminary data.</text>
</comment>
<dbReference type="SUPFAM" id="SSF55347">
    <property type="entry name" value="Glyceraldehyde-3-phosphate dehydrogenase-like, C-terminal domain"/>
    <property type="match status" value="1"/>
</dbReference>
<name>A0A4Y9YV99_9APHY</name>
<dbReference type="InterPro" id="IPR000683">
    <property type="entry name" value="Gfo/Idh/MocA-like_OxRdtase_N"/>
</dbReference>
<evidence type="ECO:0000256" key="3">
    <source>
        <dbReference type="ARBA" id="ARBA00038984"/>
    </source>
</evidence>
<dbReference type="SUPFAM" id="SSF51735">
    <property type="entry name" value="NAD(P)-binding Rossmann-fold domains"/>
    <property type="match status" value="1"/>
</dbReference>
<dbReference type="AlphaFoldDB" id="A0A4Y9YV99"/>
<evidence type="ECO:0000313" key="8">
    <source>
        <dbReference type="Proteomes" id="UP000298390"/>
    </source>
</evidence>
<protein>
    <recommendedName>
        <fullName evidence="3">D-xylose 1-dehydrogenase (NADP(+), D-xylono-1,5-lactone-forming)</fullName>
        <ecNumber evidence="3">1.1.1.179</ecNumber>
    </recommendedName>
    <alternativeName>
        <fullName evidence="4">D-xylose-NADP dehydrogenase</fullName>
    </alternativeName>
</protein>
<dbReference type="Pfam" id="PF01408">
    <property type="entry name" value="GFO_IDH_MocA"/>
    <property type="match status" value="1"/>
</dbReference>
<dbReference type="Gene3D" id="3.30.360.10">
    <property type="entry name" value="Dihydrodipicolinate Reductase, domain 2"/>
    <property type="match status" value="1"/>
</dbReference>
<evidence type="ECO:0000256" key="2">
    <source>
        <dbReference type="ARBA" id="ARBA00023002"/>
    </source>
</evidence>
<dbReference type="STRING" id="34475.A0A4Y9YV99"/>
<dbReference type="Gene3D" id="3.40.50.720">
    <property type="entry name" value="NAD(P)-binding Rossmann-like Domain"/>
    <property type="match status" value="1"/>
</dbReference>
<proteinExistence type="inferred from homology"/>
<evidence type="ECO:0000313" key="7">
    <source>
        <dbReference type="EMBL" id="TFY65069.1"/>
    </source>
</evidence>
<dbReference type="GO" id="GO:0000166">
    <property type="term" value="F:nucleotide binding"/>
    <property type="evidence" value="ECO:0007669"/>
    <property type="project" value="InterPro"/>
</dbReference>
<dbReference type="EC" id="1.1.1.179" evidence="3"/>
<gene>
    <name evidence="7" type="ORF">EVJ58_g2210</name>
</gene>
<dbReference type="EMBL" id="SEKV01000079">
    <property type="protein sequence ID" value="TFY65069.1"/>
    <property type="molecule type" value="Genomic_DNA"/>
</dbReference>
<comment type="similarity">
    <text evidence="1">Belongs to the Gfo/Idh/MocA family.</text>
</comment>
<organism evidence="7 8">
    <name type="scientific">Rhodofomes roseus</name>
    <dbReference type="NCBI Taxonomy" id="34475"/>
    <lineage>
        <taxon>Eukaryota</taxon>
        <taxon>Fungi</taxon>
        <taxon>Dikarya</taxon>
        <taxon>Basidiomycota</taxon>
        <taxon>Agaricomycotina</taxon>
        <taxon>Agaricomycetes</taxon>
        <taxon>Polyporales</taxon>
        <taxon>Rhodofomes</taxon>
    </lineage>
</organism>
<dbReference type="GO" id="GO:0047837">
    <property type="term" value="F:D-xylose 1-dehydrogenase (NADP+) activity"/>
    <property type="evidence" value="ECO:0007669"/>
    <property type="project" value="UniProtKB-EC"/>
</dbReference>
<comment type="catalytic activity">
    <reaction evidence="5">
        <text>D-xylose + NADP(+) = D-xylono-1,5-lactone + NADPH + H(+)</text>
        <dbReference type="Rhea" id="RHEA:22000"/>
        <dbReference type="ChEBI" id="CHEBI:15378"/>
        <dbReference type="ChEBI" id="CHEBI:15867"/>
        <dbReference type="ChEBI" id="CHEBI:53455"/>
        <dbReference type="ChEBI" id="CHEBI:57783"/>
        <dbReference type="ChEBI" id="CHEBI:58349"/>
        <dbReference type="EC" id="1.1.1.179"/>
    </reaction>
</comment>